<proteinExistence type="predicted"/>
<evidence type="ECO:0000313" key="1">
    <source>
        <dbReference type="Proteomes" id="UP000887565"/>
    </source>
</evidence>
<evidence type="ECO:0000313" key="2">
    <source>
        <dbReference type="WBParaSite" id="nRc.2.0.1.t45441-RA"/>
    </source>
</evidence>
<protein>
    <submittedName>
        <fullName evidence="2">Calponin-homology (CH) domain-containing protein</fullName>
    </submittedName>
</protein>
<dbReference type="InterPro" id="IPR036872">
    <property type="entry name" value="CH_dom_sf"/>
</dbReference>
<name>A0A915L3X8_ROMCU</name>
<organism evidence="1 2">
    <name type="scientific">Romanomermis culicivorax</name>
    <name type="common">Nematode worm</name>
    <dbReference type="NCBI Taxonomy" id="13658"/>
    <lineage>
        <taxon>Eukaryota</taxon>
        <taxon>Metazoa</taxon>
        <taxon>Ecdysozoa</taxon>
        <taxon>Nematoda</taxon>
        <taxon>Enoplea</taxon>
        <taxon>Dorylaimia</taxon>
        <taxon>Mermithida</taxon>
        <taxon>Mermithoidea</taxon>
        <taxon>Mermithidae</taxon>
        <taxon>Romanomermis</taxon>
    </lineage>
</organism>
<dbReference type="OMA" id="HATNIQF"/>
<dbReference type="SUPFAM" id="SSF47576">
    <property type="entry name" value="Calponin-homology domain, CH-domain"/>
    <property type="match status" value="1"/>
</dbReference>
<sequence>MANRGPNYGLSLEIEKKNKAKFVLADCQEILTWLEQCTNLKFEKDIFSMTDDSEVADALKDGVQLCA</sequence>
<dbReference type="PRINTS" id="PR00888">
    <property type="entry name" value="SM22CALPONIN"/>
</dbReference>
<accession>A0A915L3X8</accession>
<dbReference type="InterPro" id="IPR003096">
    <property type="entry name" value="SM22_calponin"/>
</dbReference>
<dbReference type="WBParaSite" id="nRc.2.0.1.t45441-RA">
    <property type="protein sequence ID" value="nRc.2.0.1.t45441-RA"/>
    <property type="gene ID" value="nRc.2.0.1.g45441"/>
</dbReference>
<keyword evidence="1" id="KW-1185">Reference proteome</keyword>
<dbReference type="Proteomes" id="UP000887565">
    <property type="component" value="Unplaced"/>
</dbReference>
<reference evidence="2" key="1">
    <citation type="submission" date="2022-11" db="UniProtKB">
        <authorList>
            <consortium name="WormBaseParasite"/>
        </authorList>
    </citation>
    <scope>IDENTIFICATION</scope>
</reference>
<dbReference type="AlphaFoldDB" id="A0A915L3X8"/>
<dbReference type="Gene3D" id="1.10.418.10">
    <property type="entry name" value="Calponin-like domain"/>
    <property type="match status" value="1"/>
</dbReference>